<comment type="caution">
    <text evidence="1">The sequence shown here is derived from an EMBL/GenBank/DDBJ whole genome shotgun (WGS) entry which is preliminary data.</text>
</comment>
<keyword evidence="2" id="KW-1185">Reference proteome</keyword>
<organism evidence="1 2">
    <name type="scientific">Trifolium pratense</name>
    <name type="common">Red clover</name>
    <dbReference type="NCBI Taxonomy" id="57577"/>
    <lineage>
        <taxon>Eukaryota</taxon>
        <taxon>Viridiplantae</taxon>
        <taxon>Streptophyta</taxon>
        <taxon>Embryophyta</taxon>
        <taxon>Tracheophyta</taxon>
        <taxon>Spermatophyta</taxon>
        <taxon>Magnoliopsida</taxon>
        <taxon>eudicotyledons</taxon>
        <taxon>Gunneridae</taxon>
        <taxon>Pentapetalae</taxon>
        <taxon>rosids</taxon>
        <taxon>fabids</taxon>
        <taxon>Fabales</taxon>
        <taxon>Fabaceae</taxon>
        <taxon>Papilionoideae</taxon>
        <taxon>50 kb inversion clade</taxon>
        <taxon>NPAAA clade</taxon>
        <taxon>Hologalegina</taxon>
        <taxon>IRL clade</taxon>
        <taxon>Trifolieae</taxon>
        <taxon>Trifolium</taxon>
    </lineage>
</organism>
<evidence type="ECO:0000313" key="2">
    <source>
        <dbReference type="Proteomes" id="UP001177021"/>
    </source>
</evidence>
<evidence type="ECO:0000313" key="1">
    <source>
        <dbReference type="EMBL" id="CAJ2666595.1"/>
    </source>
</evidence>
<sequence>MRQMTDCFLDLKRRELRRRSGPKGAGHHAHCTHQERNWRTAIAQQAGASYVIWFYFILYVANCHNYV</sequence>
<protein>
    <submittedName>
        <fullName evidence="1">Uncharacterized protein</fullName>
    </submittedName>
</protein>
<proteinExistence type="predicted"/>
<gene>
    <name evidence="1" type="ORF">MILVUS5_LOCUS31369</name>
</gene>
<reference evidence="1" key="1">
    <citation type="submission" date="2023-10" db="EMBL/GenBank/DDBJ databases">
        <authorList>
            <person name="Rodriguez Cubillos JULIANA M."/>
            <person name="De Vega J."/>
        </authorList>
    </citation>
    <scope>NUCLEOTIDE SEQUENCE</scope>
</reference>
<name>A0ACB0LDA9_TRIPR</name>
<dbReference type="EMBL" id="CASHSV030000513">
    <property type="protein sequence ID" value="CAJ2666595.1"/>
    <property type="molecule type" value="Genomic_DNA"/>
</dbReference>
<dbReference type="Proteomes" id="UP001177021">
    <property type="component" value="Unassembled WGS sequence"/>
</dbReference>
<accession>A0ACB0LDA9</accession>